<name>A0A016VE71_9BILA</name>
<dbReference type="EMBL" id="JARK01001347">
    <property type="protein sequence ID" value="EYC25541.1"/>
    <property type="molecule type" value="Genomic_DNA"/>
</dbReference>
<evidence type="ECO:0000313" key="1">
    <source>
        <dbReference type="EMBL" id="EYC25541.1"/>
    </source>
</evidence>
<proteinExistence type="predicted"/>
<protein>
    <submittedName>
        <fullName evidence="1">Uncharacterized protein</fullName>
    </submittedName>
</protein>
<evidence type="ECO:0000313" key="2">
    <source>
        <dbReference type="Proteomes" id="UP000024635"/>
    </source>
</evidence>
<accession>A0A016VE71</accession>
<keyword evidence="2" id="KW-1185">Reference proteome</keyword>
<comment type="caution">
    <text evidence="1">The sequence shown here is derived from an EMBL/GenBank/DDBJ whole genome shotgun (WGS) entry which is preliminary data.</text>
</comment>
<sequence>MVTSSTLYPSDLDWRYRGVSFEHGISVVQHSRRRTWHRADSQLHRSVIFALVNLNWKQRGVLSPKILCE</sequence>
<organism evidence="1 2">
    <name type="scientific">Ancylostoma ceylanicum</name>
    <dbReference type="NCBI Taxonomy" id="53326"/>
    <lineage>
        <taxon>Eukaryota</taxon>
        <taxon>Metazoa</taxon>
        <taxon>Ecdysozoa</taxon>
        <taxon>Nematoda</taxon>
        <taxon>Chromadorea</taxon>
        <taxon>Rhabditida</taxon>
        <taxon>Rhabditina</taxon>
        <taxon>Rhabditomorpha</taxon>
        <taxon>Strongyloidea</taxon>
        <taxon>Ancylostomatidae</taxon>
        <taxon>Ancylostomatinae</taxon>
        <taxon>Ancylostoma</taxon>
    </lineage>
</organism>
<gene>
    <name evidence="1" type="primary">Acey_s0011.g1267</name>
    <name evidence="1" type="ORF">Y032_0011g1267</name>
</gene>
<dbReference type="Proteomes" id="UP000024635">
    <property type="component" value="Unassembled WGS sequence"/>
</dbReference>
<dbReference type="AlphaFoldDB" id="A0A016VE71"/>
<reference evidence="2" key="1">
    <citation type="journal article" date="2015" name="Nat. Genet.">
        <title>The genome and transcriptome of the zoonotic hookworm Ancylostoma ceylanicum identify infection-specific gene families.</title>
        <authorList>
            <person name="Schwarz E.M."/>
            <person name="Hu Y."/>
            <person name="Antoshechkin I."/>
            <person name="Miller M.M."/>
            <person name="Sternberg P.W."/>
            <person name="Aroian R.V."/>
        </authorList>
    </citation>
    <scope>NUCLEOTIDE SEQUENCE</scope>
    <source>
        <strain evidence="2">HY135</strain>
    </source>
</reference>